<gene>
    <name evidence="2" type="ORF">CL6EHI_014140</name>
</gene>
<organism evidence="2 3">
    <name type="scientific">Entamoeba histolytica</name>
    <dbReference type="NCBI Taxonomy" id="5759"/>
    <lineage>
        <taxon>Eukaryota</taxon>
        <taxon>Amoebozoa</taxon>
        <taxon>Evosea</taxon>
        <taxon>Archamoebae</taxon>
        <taxon>Mastigamoebida</taxon>
        <taxon>Entamoebidae</taxon>
        <taxon>Entamoeba</taxon>
    </lineage>
</organism>
<dbReference type="GO" id="GO:0005829">
    <property type="term" value="C:cytosol"/>
    <property type="evidence" value="ECO:0007669"/>
    <property type="project" value="TreeGrafter"/>
</dbReference>
<dbReference type="PANTHER" id="PTHR14387:SF0">
    <property type="entry name" value="DUF2428 DOMAIN-CONTAINING PROTEIN"/>
    <property type="match status" value="1"/>
</dbReference>
<dbReference type="AlphaFoldDB" id="A0A175JJ12"/>
<evidence type="ECO:0000313" key="2">
    <source>
        <dbReference type="EMBL" id="GAT93545.1"/>
    </source>
</evidence>
<dbReference type="GO" id="GO:0030488">
    <property type="term" value="P:tRNA methylation"/>
    <property type="evidence" value="ECO:0007669"/>
    <property type="project" value="TreeGrafter"/>
</dbReference>
<dbReference type="VEuPathDB" id="AmoebaDB:EHI_014140"/>
<dbReference type="Pfam" id="PF10350">
    <property type="entry name" value="DUF2428"/>
    <property type="match status" value="1"/>
</dbReference>
<dbReference type="VEuPathDB" id="AmoebaDB:EHI7A_002290"/>
<proteinExistence type="predicted"/>
<sequence length="1256" mass="143375">MNNIIDKHLHFNLPKTPEAILSWVQSSEKSSKELLSYLNKKNSCISNEQLEKLEQSIRQIIQLPLSKPAYNAYGHIIYLILIKLNKEITNEPFVLRASLSDKKEIINEKEMKNIILCIKKRSFDVISSVIESLNRYIKKQGNLSQSIRDNLDELIQLIRNELVLTQDNKEWVLLKEGYFGLVKFLNEEQSKKELISSTLISWNCKGKYVILDALSSNTNTIITSIVPQLLFNVIKAVEETTYKTVALNLLSHLLKECIISFEDAINQLKQYNQFNESTMKIMNILISLKPSNNQIQLAANQLPLVTAAALKMNSYDMNSIISFIPSIEKELNISLQNALNKSFHLSIVTTLYSDLTRINYHQIEVNASKDIIKGLYDCPTDEIQVITTMIPKFILRCSIEVIQELFNFICTFIAHPFNEKIDCSIIQICINIIQNNKRNDIKQIISHFLSTEEIQLLLQRSILSRTDKLRTIAFSLYSLLNLFTKIHYQYLQTQLQKCWIKIKSLRTSEADAVARIFSILCSFKPYPIVTSNNTIQFTGSSLEDSIHSVIIQLKNSIDKILPSKCVSYEDDCVYGLFRILQLLHKEKDGFTLAIQLIDSSDYLLTLPAPEGSAPGMVVGGWTSVRVASEIIASQSSLDFTQASQRLVHILRTALHRGIFERAAGALEIALPYASNEWLSEQVNKVVNEIGYETKFTRRSAGLPYHLSALLNEECRRIKQPTMAPPLLEYVINTLTHCDRNCAIHSMNTLAGLIKSQKIAAEIDLFFPGKALNYSFKYIDDIDWSLRNSASILSATVIKRIFATQENFTLNHLLFLIPNSISEFSSALENGLNSAMIVCMILSRLSSTNLINKSSLQQSLVKSLLIASHRKLFASSIDALAIAFTKCTLLEDIPELFNSLNATILRIVKEYVDNGSVLSSDQISHLISFKPLNSFEAYQYLNVLQSLNIKLPQLHQFHYSFNDAYTLKCIKLIARYHANDSNQLPQLLTSDQIIVREAALLRCEESPKGVDPQQFFESTFTLLFKEAPHVFHVLKAMISVIDYNQNIPINQYIKNTPQLINQLHTFIEKEPLLHSLSTSILLRLNCIDYSQIDSISLNEHEMQYYFKHFPINQSIVSIISLLLEDIEKGICITNAFNNAFLTSYDPYHLLYYLLSLFVSSYSDNCNKTSMTELCNVLFNPSIFNYLNEITHTTQIFEPELPSFNYDRIELIKYLSSNLSTSKELSTYIKEIKKESFIIKDSVEIVNQLTKTFQKELN</sequence>
<feature type="domain" description="DUF2428" evidence="1">
    <location>
        <begin position="638"/>
        <end position="784"/>
    </location>
</feature>
<name>A0A175JJ12_ENTHI</name>
<evidence type="ECO:0000259" key="1">
    <source>
        <dbReference type="Pfam" id="PF10350"/>
    </source>
</evidence>
<dbReference type="VEuPathDB" id="AmoebaDB:KM1_007820"/>
<dbReference type="InterPro" id="IPR019442">
    <property type="entry name" value="THADA/TRM732_DUF2428"/>
</dbReference>
<reference evidence="2 3" key="1">
    <citation type="submission" date="2016-05" db="EMBL/GenBank/DDBJ databases">
        <title>First whole genome sequencing of Entamoeba histolytica HM1:IMSS-clone-6.</title>
        <authorList>
            <person name="Mukherjee Avik.K."/>
            <person name="Izumyama S."/>
            <person name="Nakada-Tsukui K."/>
            <person name="Nozaki T."/>
        </authorList>
    </citation>
    <scope>NUCLEOTIDE SEQUENCE [LARGE SCALE GENOMIC DNA]</scope>
    <source>
        <strain evidence="2 3">HM1:IMSS clone 6</strain>
    </source>
</reference>
<dbReference type="EMBL" id="BDEQ01000001">
    <property type="protein sequence ID" value="GAT93545.1"/>
    <property type="molecule type" value="Genomic_DNA"/>
</dbReference>
<comment type="caution">
    <text evidence="2">The sequence shown here is derived from an EMBL/GenBank/DDBJ whole genome shotgun (WGS) entry which is preliminary data.</text>
</comment>
<dbReference type="VEuPathDB" id="AmoebaDB:EHI8A_035530"/>
<accession>A0A175JJ12</accession>
<protein>
    <recommendedName>
        <fullName evidence="1">DUF2428 domain-containing protein</fullName>
    </recommendedName>
</protein>
<dbReference type="Proteomes" id="UP000078387">
    <property type="component" value="Unassembled WGS sequence"/>
</dbReference>
<dbReference type="eggNOG" id="ENOG502RG14">
    <property type="taxonomic scope" value="Eukaryota"/>
</dbReference>
<evidence type="ECO:0000313" key="3">
    <source>
        <dbReference type="Proteomes" id="UP000078387"/>
    </source>
</evidence>
<dbReference type="InterPro" id="IPR051954">
    <property type="entry name" value="tRNA_methyltransferase_THADA"/>
</dbReference>
<dbReference type="PANTHER" id="PTHR14387">
    <property type="entry name" value="THADA/DEATH RECEPTOR INTERACTING PROTEIN"/>
    <property type="match status" value="1"/>
</dbReference>
<dbReference type="VEuPathDB" id="AmoebaDB:EHI5A_004980"/>